<protein>
    <submittedName>
        <fullName evidence="2">HDC16124</fullName>
    </submittedName>
</protein>
<accession>Q6IJ22</accession>
<evidence type="ECO:0000256" key="1">
    <source>
        <dbReference type="SAM" id="MobiDB-lite"/>
    </source>
</evidence>
<sequence>MGGFSRAKPASSSTSSSSTLVLRPSFWLFVSWPQPLPETGCGRPRRRLGSPFTFHLQQSALGNKRMADRVRVKGPQGVKGVPKEQEDPRDPAEHAGQAAQAAQAGVSQVKGAT</sequence>
<feature type="compositionally biased region" description="Basic and acidic residues" evidence="1">
    <location>
        <begin position="81"/>
        <end position="93"/>
    </location>
</feature>
<organism evidence="2">
    <name type="scientific">Drosophila melanogaster</name>
    <name type="common">Fruit fly</name>
    <dbReference type="NCBI Taxonomy" id="7227"/>
    <lineage>
        <taxon>Eukaryota</taxon>
        <taxon>Metazoa</taxon>
        <taxon>Ecdysozoa</taxon>
        <taxon>Arthropoda</taxon>
        <taxon>Hexapoda</taxon>
        <taxon>Insecta</taxon>
        <taxon>Pterygota</taxon>
        <taxon>Neoptera</taxon>
        <taxon>Endopterygota</taxon>
        <taxon>Diptera</taxon>
        <taxon>Brachycera</taxon>
        <taxon>Muscomorpha</taxon>
        <taxon>Ephydroidea</taxon>
        <taxon>Drosophilidae</taxon>
        <taxon>Drosophila</taxon>
        <taxon>Sophophora</taxon>
    </lineage>
</organism>
<evidence type="ECO:0000313" key="2">
    <source>
        <dbReference type="EMBL" id="DAA04399.1"/>
    </source>
</evidence>
<feature type="compositionally biased region" description="Low complexity" evidence="1">
    <location>
        <begin position="95"/>
        <end position="105"/>
    </location>
</feature>
<reference evidence="2" key="1">
    <citation type="journal article" date="2003" name="Genome Biol.">
        <title>An integrated gene annotation and transcriptional profiling approach towards the full gene content of the Drosophila genome.</title>
        <authorList>
            <person name="Hild M."/>
            <person name="Beckmann B."/>
            <person name="Haas S.A."/>
            <person name="Koch B."/>
            <person name="Solovyev V."/>
            <person name="Busold C."/>
            <person name="Fellenberg K."/>
            <person name="Boutros M."/>
            <person name="Vingron M."/>
            <person name="Sauer F."/>
            <person name="Hoheisel J.D."/>
            <person name="Paro R."/>
        </authorList>
    </citation>
    <scope>NUCLEOTIDE SEQUENCE</scope>
</reference>
<gene>
    <name evidence="2" type="ORF">HDC16124</name>
</gene>
<name>Q6IJ22_DROME</name>
<proteinExistence type="predicted"/>
<feature type="region of interest" description="Disordered" evidence="1">
    <location>
        <begin position="59"/>
        <end position="113"/>
    </location>
</feature>
<dbReference type="EMBL" id="BK002894">
    <property type="protein sequence ID" value="DAA04399.1"/>
    <property type="molecule type" value="Genomic_DNA"/>
</dbReference>
<dbReference type="AlphaFoldDB" id="Q6IJ22"/>